<dbReference type="PANTHER" id="PTHR47592:SF27">
    <property type="entry name" value="OS08G0421700 PROTEIN"/>
    <property type="match status" value="1"/>
</dbReference>
<dbReference type="PANTHER" id="PTHR47592">
    <property type="entry name" value="PBF68 PROTEIN"/>
    <property type="match status" value="1"/>
</dbReference>
<evidence type="ECO:0000259" key="1">
    <source>
        <dbReference type="Pfam" id="PF22936"/>
    </source>
</evidence>
<accession>A0A2P5EJ05</accession>
<sequence length="125" mass="13822">MTPNKHWFEEFKQIDNGQVLLGNNKGCKVVGIGTVRIKMHDGVERVLENVRYLPELKRNLISLGTLDSKGYSYKAEGGHLRVSRGCLAVIKGVKENGLYVLQGNTVNGVAATTSDDSIQKAQLWH</sequence>
<protein>
    <recommendedName>
        <fullName evidence="1">Retrovirus-related Pol polyprotein from transposon TNT 1-94-like beta-barrel domain-containing protein</fullName>
    </recommendedName>
</protein>
<dbReference type="InterPro" id="IPR054722">
    <property type="entry name" value="PolX-like_BBD"/>
</dbReference>
<gene>
    <name evidence="2" type="ORF">TorRG33x02_186730</name>
</gene>
<dbReference type="Proteomes" id="UP000237000">
    <property type="component" value="Unassembled WGS sequence"/>
</dbReference>
<proteinExistence type="predicted"/>
<keyword evidence="3" id="KW-1185">Reference proteome</keyword>
<dbReference type="InParanoid" id="A0A2P5EJ05"/>
<reference evidence="3" key="1">
    <citation type="submission" date="2016-06" db="EMBL/GenBank/DDBJ databases">
        <title>Parallel loss of symbiosis genes in relatives of nitrogen-fixing non-legume Parasponia.</title>
        <authorList>
            <person name="Van Velzen R."/>
            <person name="Holmer R."/>
            <person name="Bu F."/>
            <person name="Rutten L."/>
            <person name="Van Zeijl A."/>
            <person name="Liu W."/>
            <person name="Santuari L."/>
            <person name="Cao Q."/>
            <person name="Sharma T."/>
            <person name="Shen D."/>
            <person name="Roswanjaya Y."/>
            <person name="Wardhani T."/>
            <person name="Kalhor M.S."/>
            <person name="Jansen J."/>
            <person name="Van den Hoogen J."/>
            <person name="Gungor B."/>
            <person name="Hartog M."/>
            <person name="Hontelez J."/>
            <person name="Verver J."/>
            <person name="Yang W.-C."/>
            <person name="Schijlen E."/>
            <person name="Repin R."/>
            <person name="Schilthuizen M."/>
            <person name="Schranz E."/>
            <person name="Heidstra R."/>
            <person name="Miyata K."/>
            <person name="Fedorova E."/>
            <person name="Kohlen W."/>
            <person name="Bisseling T."/>
            <person name="Smit S."/>
            <person name="Geurts R."/>
        </authorList>
    </citation>
    <scope>NUCLEOTIDE SEQUENCE [LARGE SCALE GENOMIC DNA]</scope>
    <source>
        <strain evidence="3">cv. RG33-2</strain>
    </source>
</reference>
<comment type="caution">
    <text evidence="2">The sequence shown here is derived from an EMBL/GenBank/DDBJ whole genome shotgun (WGS) entry which is preliminary data.</text>
</comment>
<dbReference type="AlphaFoldDB" id="A0A2P5EJ05"/>
<dbReference type="OrthoDB" id="1194585at2759"/>
<evidence type="ECO:0000313" key="2">
    <source>
        <dbReference type="EMBL" id="PON85524.1"/>
    </source>
</evidence>
<evidence type="ECO:0000313" key="3">
    <source>
        <dbReference type="Proteomes" id="UP000237000"/>
    </source>
</evidence>
<name>A0A2P5EJ05_TREOI</name>
<dbReference type="EMBL" id="JXTC01000146">
    <property type="protein sequence ID" value="PON85524.1"/>
    <property type="molecule type" value="Genomic_DNA"/>
</dbReference>
<organism evidence="2 3">
    <name type="scientific">Trema orientale</name>
    <name type="common">Charcoal tree</name>
    <name type="synonym">Celtis orientalis</name>
    <dbReference type="NCBI Taxonomy" id="63057"/>
    <lineage>
        <taxon>Eukaryota</taxon>
        <taxon>Viridiplantae</taxon>
        <taxon>Streptophyta</taxon>
        <taxon>Embryophyta</taxon>
        <taxon>Tracheophyta</taxon>
        <taxon>Spermatophyta</taxon>
        <taxon>Magnoliopsida</taxon>
        <taxon>eudicotyledons</taxon>
        <taxon>Gunneridae</taxon>
        <taxon>Pentapetalae</taxon>
        <taxon>rosids</taxon>
        <taxon>fabids</taxon>
        <taxon>Rosales</taxon>
        <taxon>Cannabaceae</taxon>
        <taxon>Trema</taxon>
    </lineage>
</organism>
<dbReference type="Pfam" id="PF22936">
    <property type="entry name" value="Pol_BBD"/>
    <property type="match status" value="1"/>
</dbReference>
<feature type="domain" description="Retrovirus-related Pol polyprotein from transposon TNT 1-94-like beta-barrel" evidence="1">
    <location>
        <begin position="1"/>
        <end position="71"/>
    </location>
</feature>